<comment type="caution">
    <text evidence="2">The sequence shown here is derived from an EMBL/GenBank/DDBJ whole genome shotgun (WGS) entry which is preliminary data.</text>
</comment>
<dbReference type="Proteomes" id="UP001497382">
    <property type="component" value="Unassembled WGS sequence"/>
</dbReference>
<evidence type="ECO:0000313" key="3">
    <source>
        <dbReference type="Proteomes" id="UP001497382"/>
    </source>
</evidence>
<proteinExistence type="predicted"/>
<protein>
    <submittedName>
        <fullName evidence="2">Uncharacterized protein</fullName>
    </submittedName>
</protein>
<gene>
    <name evidence="2" type="ORF">LARSCL_LOCUS8813</name>
</gene>
<feature type="transmembrane region" description="Helical" evidence="1">
    <location>
        <begin position="32"/>
        <end position="57"/>
    </location>
</feature>
<name>A0AAV1ZY56_9ARAC</name>
<evidence type="ECO:0000256" key="1">
    <source>
        <dbReference type="SAM" id="Phobius"/>
    </source>
</evidence>
<organism evidence="2 3">
    <name type="scientific">Larinioides sclopetarius</name>
    <dbReference type="NCBI Taxonomy" id="280406"/>
    <lineage>
        <taxon>Eukaryota</taxon>
        <taxon>Metazoa</taxon>
        <taxon>Ecdysozoa</taxon>
        <taxon>Arthropoda</taxon>
        <taxon>Chelicerata</taxon>
        <taxon>Arachnida</taxon>
        <taxon>Araneae</taxon>
        <taxon>Araneomorphae</taxon>
        <taxon>Entelegynae</taxon>
        <taxon>Araneoidea</taxon>
        <taxon>Araneidae</taxon>
        <taxon>Larinioides</taxon>
    </lineage>
</organism>
<keyword evidence="3" id="KW-1185">Reference proteome</keyword>
<keyword evidence="1" id="KW-1133">Transmembrane helix</keyword>
<dbReference type="EMBL" id="CAXIEN010000096">
    <property type="protein sequence ID" value="CAL1276715.1"/>
    <property type="molecule type" value="Genomic_DNA"/>
</dbReference>
<keyword evidence="1" id="KW-0812">Transmembrane</keyword>
<dbReference type="AlphaFoldDB" id="A0AAV1ZY56"/>
<accession>A0AAV1ZY56</accession>
<evidence type="ECO:0000313" key="2">
    <source>
        <dbReference type="EMBL" id="CAL1276715.1"/>
    </source>
</evidence>
<keyword evidence="1" id="KW-0472">Membrane</keyword>
<reference evidence="2 3" key="1">
    <citation type="submission" date="2024-04" db="EMBL/GenBank/DDBJ databases">
        <authorList>
            <person name="Rising A."/>
            <person name="Reimegard J."/>
            <person name="Sonavane S."/>
            <person name="Akerstrom W."/>
            <person name="Nylinder S."/>
            <person name="Hedman E."/>
            <person name="Kallberg Y."/>
        </authorList>
    </citation>
    <scope>NUCLEOTIDE SEQUENCE [LARGE SCALE GENOMIC DNA]</scope>
</reference>
<sequence length="63" mass="7508">MKRQFDRIEEVYFQEEVENDENSSFLEYLTDIVISVVLVFVLIPSLLLLIAVDYIIVNRPLFR</sequence>